<protein>
    <submittedName>
        <fullName evidence="2">Uncharacterized protein</fullName>
    </submittedName>
</protein>
<sequence length="70" mass="8114">MSGSNTCRNWVKMARRPSIQIVASSIHLSPGCDQQLIIIYVPRGDLRVRNRHRIKNTFCANWKPRRKAPI</sequence>
<keyword evidence="1" id="KW-1185">Reference proteome</keyword>
<dbReference type="Proteomes" id="UP000887572">
    <property type="component" value="Unplaced"/>
</dbReference>
<evidence type="ECO:0000313" key="1">
    <source>
        <dbReference type="Proteomes" id="UP000887572"/>
    </source>
</evidence>
<dbReference type="AlphaFoldDB" id="A0A914I4X9"/>
<organism evidence="1 2">
    <name type="scientific">Globodera rostochiensis</name>
    <name type="common">Golden nematode worm</name>
    <name type="synonym">Heterodera rostochiensis</name>
    <dbReference type="NCBI Taxonomy" id="31243"/>
    <lineage>
        <taxon>Eukaryota</taxon>
        <taxon>Metazoa</taxon>
        <taxon>Ecdysozoa</taxon>
        <taxon>Nematoda</taxon>
        <taxon>Chromadorea</taxon>
        <taxon>Rhabditida</taxon>
        <taxon>Tylenchina</taxon>
        <taxon>Tylenchomorpha</taxon>
        <taxon>Tylenchoidea</taxon>
        <taxon>Heteroderidae</taxon>
        <taxon>Heteroderinae</taxon>
        <taxon>Globodera</taxon>
    </lineage>
</organism>
<accession>A0A914I4X9</accession>
<proteinExistence type="predicted"/>
<reference evidence="2" key="1">
    <citation type="submission" date="2022-11" db="UniProtKB">
        <authorList>
            <consortium name="WormBaseParasite"/>
        </authorList>
    </citation>
    <scope>IDENTIFICATION</scope>
</reference>
<dbReference type="WBParaSite" id="Gr19_v10_g6925.t1">
    <property type="protein sequence ID" value="Gr19_v10_g6925.t1"/>
    <property type="gene ID" value="Gr19_v10_g6925"/>
</dbReference>
<name>A0A914I4X9_GLORO</name>
<evidence type="ECO:0000313" key="2">
    <source>
        <dbReference type="WBParaSite" id="Gr19_v10_g6925.t1"/>
    </source>
</evidence>